<evidence type="ECO:0000256" key="9">
    <source>
        <dbReference type="ARBA" id="ARBA00047464"/>
    </source>
</evidence>
<dbReference type="PROSITE" id="PS00747">
    <property type="entry name" value="GLUTR"/>
    <property type="match status" value="1"/>
</dbReference>
<dbReference type="HAMAP" id="MF_00087">
    <property type="entry name" value="Glu_tRNA_reductase"/>
    <property type="match status" value="1"/>
</dbReference>
<dbReference type="SUPFAM" id="SSF51735">
    <property type="entry name" value="NAD(P)-binding Rossmann-fold domains"/>
    <property type="match status" value="1"/>
</dbReference>
<dbReference type="HOGENOM" id="CLU_035113_2_1_1"/>
<comment type="pathway">
    <text evidence="1 10">Porphyrin-containing compound metabolism; protoporphyrin-IX biosynthesis; 5-aminolevulinate from L-glutamyl-tRNA(Glu): step 1/2.</text>
</comment>
<dbReference type="GO" id="GO:0008883">
    <property type="term" value="F:glutamyl-tRNA reductase activity"/>
    <property type="evidence" value="ECO:0007669"/>
    <property type="project" value="UniProtKB-EC"/>
</dbReference>
<dbReference type="EC" id="1.2.1.70" evidence="4 10"/>
<dbReference type="Gene3D" id="3.30.460.30">
    <property type="entry name" value="Glutamyl-tRNA reductase, N-terminal domain"/>
    <property type="match status" value="1"/>
</dbReference>
<keyword evidence="6 10" id="KW-0560">Oxidoreductase</keyword>
<evidence type="ECO:0000256" key="3">
    <source>
        <dbReference type="ARBA" id="ARBA00005916"/>
    </source>
</evidence>
<name>A0A0D3C9J8_BRAOL</name>
<feature type="domain" description="Glutamyl-tRNA reductase N-terminal" evidence="14">
    <location>
        <begin position="100"/>
        <end position="248"/>
    </location>
</feature>
<dbReference type="GO" id="GO:0015995">
    <property type="term" value="P:chlorophyll biosynthetic process"/>
    <property type="evidence" value="ECO:0007669"/>
    <property type="project" value="UniProtKB-KW"/>
</dbReference>
<dbReference type="Pfam" id="PF05201">
    <property type="entry name" value="GlutR_N"/>
    <property type="match status" value="1"/>
</dbReference>
<dbReference type="GO" id="GO:0050661">
    <property type="term" value="F:NADP binding"/>
    <property type="evidence" value="ECO:0007669"/>
    <property type="project" value="InterPro"/>
</dbReference>
<dbReference type="CDD" id="cd05213">
    <property type="entry name" value="NAD_bind_Glutamyl_tRNA_reduct"/>
    <property type="match status" value="1"/>
</dbReference>
<dbReference type="Pfam" id="PF00745">
    <property type="entry name" value="GlutR_dimer"/>
    <property type="match status" value="1"/>
</dbReference>
<proteinExistence type="inferred from homology"/>
<evidence type="ECO:0000256" key="6">
    <source>
        <dbReference type="ARBA" id="ARBA00023002"/>
    </source>
</evidence>
<accession>A0A0D3C9J8</accession>
<dbReference type="FunFam" id="3.30.460.30:FF:000001">
    <property type="entry name" value="Glutamyl-tRNA reductase"/>
    <property type="match status" value="1"/>
</dbReference>
<keyword evidence="11" id="KW-0175">Coiled coil</keyword>
<evidence type="ECO:0000313" key="15">
    <source>
        <dbReference type="EnsemblPlants" id="Bo5g016620.1"/>
    </source>
</evidence>
<dbReference type="NCBIfam" id="TIGR01035">
    <property type="entry name" value="hemA"/>
    <property type="match status" value="1"/>
</dbReference>
<evidence type="ECO:0000259" key="12">
    <source>
        <dbReference type="Pfam" id="PF00745"/>
    </source>
</evidence>
<evidence type="ECO:0000259" key="13">
    <source>
        <dbReference type="Pfam" id="PF01488"/>
    </source>
</evidence>
<evidence type="ECO:0000256" key="5">
    <source>
        <dbReference type="ARBA" id="ARBA00022857"/>
    </source>
</evidence>
<evidence type="ECO:0000256" key="10">
    <source>
        <dbReference type="RuleBase" id="RU000584"/>
    </source>
</evidence>
<dbReference type="FunFam" id="3.40.50.720:FF:000031">
    <property type="entry name" value="Glutamyl-tRNA reductase"/>
    <property type="match status" value="1"/>
</dbReference>
<dbReference type="OMA" id="HTAPLEM"/>
<dbReference type="InterPro" id="IPR006151">
    <property type="entry name" value="Shikm_DH/Glu-tRNA_Rdtase"/>
</dbReference>
<evidence type="ECO:0000256" key="2">
    <source>
        <dbReference type="ARBA" id="ARBA00005173"/>
    </source>
</evidence>
<comment type="pathway">
    <text evidence="2">Porphyrin-containing compound metabolism; chlorophyll biosynthesis.</text>
</comment>
<dbReference type="SUPFAM" id="SSF69075">
    <property type="entry name" value="Glutamyl tRNA-reductase dimerization domain"/>
    <property type="match status" value="1"/>
</dbReference>
<dbReference type="EnsemblPlants" id="Bo5g016620.1">
    <property type="protein sequence ID" value="Bo5g016620.1"/>
    <property type="gene ID" value="Bo5g016620"/>
</dbReference>
<keyword evidence="5 10" id="KW-0521">NADP</keyword>
<reference evidence="15" key="2">
    <citation type="submission" date="2015-03" db="UniProtKB">
        <authorList>
            <consortium name="EnsemblPlants"/>
        </authorList>
    </citation>
    <scope>IDENTIFICATION</scope>
</reference>
<feature type="domain" description="Quinate/shikimate 5-dehydrogenase/glutamyl-tRNA reductase" evidence="13">
    <location>
        <begin position="264"/>
        <end position="402"/>
    </location>
</feature>
<dbReference type="InterPro" id="IPR000343">
    <property type="entry name" value="4pyrrol_synth_GluRdtase"/>
</dbReference>
<dbReference type="UniPathway" id="UPA00251">
    <property type="reaction ID" value="UER00316"/>
</dbReference>
<keyword evidence="16" id="KW-1185">Reference proteome</keyword>
<evidence type="ECO:0000256" key="4">
    <source>
        <dbReference type="ARBA" id="ARBA00012970"/>
    </source>
</evidence>
<dbReference type="Pfam" id="PF01488">
    <property type="entry name" value="Shikimate_DH"/>
    <property type="match status" value="1"/>
</dbReference>
<evidence type="ECO:0000256" key="1">
    <source>
        <dbReference type="ARBA" id="ARBA00005059"/>
    </source>
</evidence>
<dbReference type="eggNOG" id="ENOG502QQ1H">
    <property type="taxonomic scope" value="Eukaryota"/>
</dbReference>
<dbReference type="InterPro" id="IPR018214">
    <property type="entry name" value="GluRdtase_CS"/>
</dbReference>
<dbReference type="SUPFAM" id="SSF69742">
    <property type="entry name" value="Glutamyl tRNA-reductase catalytic, N-terminal domain"/>
    <property type="match status" value="1"/>
</dbReference>
<comment type="similarity">
    <text evidence="3 10">Belongs to the glutamyl-tRNA reductase family.</text>
</comment>
<dbReference type="OrthoDB" id="424281at2759"/>
<keyword evidence="7" id="KW-0149">Chlorophyll biosynthesis</keyword>
<dbReference type="GO" id="GO:0006782">
    <property type="term" value="P:protoporphyrinogen IX biosynthetic process"/>
    <property type="evidence" value="ECO:0007669"/>
    <property type="project" value="UniProtKB-UniPathway"/>
</dbReference>
<evidence type="ECO:0000256" key="8">
    <source>
        <dbReference type="ARBA" id="ARBA00023244"/>
    </source>
</evidence>
<dbReference type="RefSeq" id="XP_013584162.1">
    <property type="nucleotide sequence ID" value="XM_013728708.1"/>
</dbReference>
<dbReference type="Gene3D" id="3.40.50.720">
    <property type="entry name" value="NAD(P)-binding Rossmann-like Domain"/>
    <property type="match status" value="1"/>
</dbReference>
<sequence>MLADICSFPSSNRTLSEIKIKAMAVSSAFGFNQMLSSKHHSNPSSSSPMVLGTRAFPTNNKTTGGLIRCELSSSSVSALQQLKKSAIDRYTKERSSIVVIGLSIHTAPLEMREKLAIPVAEWPQAISELCALNHIEEAAVLSTCNRMEIYVLALSHHRGVREVTLWMSKRSGIPVSDICKHWFLLYNKDATQHLFEVSAGLDSLVLGEGQILSQVKQVREKLRNGFGMVIPGLFEKAITAGKRARAETGIASGAVSVSSAAVELALTKLPPGSASSATMLVVGAGKMGKLVIKHLVAKGCTRMVVVNRSQERVAAIQEEIPSGVEIIYKPLDEMLACAGEANVIFTSTASETPLFLKEHVESFPLPADARLFVDISVPRNVGSCVAELDSARVCNVDDLKEVVAANKEDRARKAMEAQDIIIEESKKFEAWRDSLQTVPTIKKLRRKTDRIRADSVVKFMSKYGKDMDKKTKEAVEDLTRAMVNKILHGPMKHLRCDDTENRPLPETLENMEALNRMFELELELLEEKIRAKMDQK</sequence>
<evidence type="ECO:0000313" key="16">
    <source>
        <dbReference type="Proteomes" id="UP000032141"/>
    </source>
</evidence>
<evidence type="ECO:0000256" key="11">
    <source>
        <dbReference type="SAM" id="Coils"/>
    </source>
</evidence>
<comment type="catalytic activity">
    <reaction evidence="9 10">
        <text>(S)-4-amino-5-oxopentanoate + tRNA(Glu) + NADP(+) = L-glutamyl-tRNA(Glu) + NADPH + H(+)</text>
        <dbReference type="Rhea" id="RHEA:12344"/>
        <dbReference type="Rhea" id="RHEA-COMP:9663"/>
        <dbReference type="Rhea" id="RHEA-COMP:9680"/>
        <dbReference type="ChEBI" id="CHEBI:15378"/>
        <dbReference type="ChEBI" id="CHEBI:57501"/>
        <dbReference type="ChEBI" id="CHEBI:57783"/>
        <dbReference type="ChEBI" id="CHEBI:58349"/>
        <dbReference type="ChEBI" id="CHEBI:78442"/>
        <dbReference type="ChEBI" id="CHEBI:78520"/>
        <dbReference type="EC" id="1.2.1.70"/>
    </reaction>
</comment>
<keyword evidence="8 10" id="KW-0627">Porphyrin biosynthesis</keyword>
<dbReference type="KEGG" id="boe:106293035"/>
<evidence type="ECO:0000259" key="14">
    <source>
        <dbReference type="Pfam" id="PF05201"/>
    </source>
</evidence>
<dbReference type="PANTHER" id="PTHR43120:SF6">
    <property type="entry name" value="GLUTAMYL-TRNA REDUCTASE 3, CHLOROPLASTIC-RELATED"/>
    <property type="match status" value="1"/>
</dbReference>
<feature type="domain" description="Tetrapyrrole biosynthesis glutamyl-tRNA reductase dimerisation" evidence="12">
    <location>
        <begin position="416"/>
        <end position="520"/>
    </location>
</feature>
<dbReference type="STRING" id="109376.A0A0D3C9J8"/>
<organism evidence="15 16">
    <name type="scientific">Brassica oleracea var. oleracea</name>
    <dbReference type="NCBI Taxonomy" id="109376"/>
    <lineage>
        <taxon>Eukaryota</taxon>
        <taxon>Viridiplantae</taxon>
        <taxon>Streptophyta</taxon>
        <taxon>Embryophyta</taxon>
        <taxon>Tracheophyta</taxon>
        <taxon>Spermatophyta</taxon>
        <taxon>Magnoliopsida</taxon>
        <taxon>eudicotyledons</taxon>
        <taxon>Gunneridae</taxon>
        <taxon>Pentapetalae</taxon>
        <taxon>rosids</taxon>
        <taxon>malvids</taxon>
        <taxon>Brassicales</taxon>
        <taxon>Brassicaceae</taxon>
        <taxon>Brassiceae</taxon>
        <taxon>Brassica</taxon>
    </lineage>
</organism>
<dbReference type="AlphaFoldDB" id="A0A0D3C9J8"/>
<protein>
    <recommendedName>
        <fullName evidence="4 10">Glutamyl-tRNA reductase</fullName>
        <ecNumber evidence="4 10">1.2.1.70</ecNumber>
    </recommendedName>
</protein>
<reference evidence="15 16" key="1">
    <citation type="journal article" date="2014" name="Genome Biol.">
        <title>Transcriptome and methylome profiling reveals relics of genome dominance in the mesopolyploid Brassica oleracea.</title>
        <authorList>
            <person name="Parkin I.A."/>
            <person name="Koh C."/>
            <person name="Tang H."/>
            <person name="Robinson S.J."/>
            <person name="Kagale S."/>
            <person name="Clarke W.E."/>
            <person name="Town C.D."/>
            <person name="Nixon J."/>
            <person name="Krishnakumar V."/>
            <person name="Bidwell S.L."/>
            <person name="Denoeud F."/>
            <person name="Belcram H."/>
            <person name="Links M.G."/>
            <person name="Just J."/>
            <person name="Clarke C."/>
            <person name="Bender T."/>
            <person name="Huebert T."/>
            <person name="Mason A.S."/>
            <person name="Pires J.C."/>
            <person name="Barker G."/>
            <person name="Moore J."/>
            <person name="Walley P.G."/>
            <person name="Manoli S."/>
            <person name="Batley J."/>
            <person name="Edwards D."/>
            <person name="Nelson M.N."/>
            <person name="Wang X."/>
            <person name="Paterson A.H."/>
            <person name="King G."/>
            <person name="Bancroft I."/>
            <person name="Chalhoub B."/>
            <person name="Sharpe A.G."/>
        </authorList>
    </citation>
    <scope>NUCLEOTIDE SEQUENCE</scope>
    <source>
        <strain evidence="15 16">cv. TO1000</strain>
    </source>
</reference>
<dbReference type="GeneID" id="106293035"/>
<dbReference type="Gramene" id="Bo5g016620.1">
    <property type="protein sequence ID" value="Bo5g016620.1"/>
    <property type="gene ID" value="Bo5g016620"/>
</dbReference>
<dbReference type="InterPro" id="IPR015895">
    <property type="entry name" value="4pyrrol_synth_GluRdtase_N"/>
</dbReference>
<dbReference type="PANTHER" id="PTHR43120">
    <property type="entry name" value="GLUTAMYL-TRNA REDUCTASE 1, CHLOROPLASTIC"/>
    <property type="match status" value="1"/>
</dbReference>
<dbReference type="InterPro" id="IPR036343">
    <property type="entry name" value="GluRdtase_N_sf"/>
</dbReference>
<dbReference type="InterPro" id="IPR036453">
    <property type="entry name" value="GluRdtase_dimer_dom_sf"/>
</dbReference>
<feature type="coiled-coil region" evidence="11">
    <location>
        <begin position="508"/>
        <end position="535"/>
    </location>
</feature>
<dbReference type="InterPro" id="IPR036291">
    <property type="entry name" value="NAD(P)-bd_dom_sf"/>
</dbReference>
<evidence type="ECO:0000256" key="7">
    <source>
        <dbReference type="ARBA" id="ARBA00023171"/>
    </source>
</evidence>
<dbReference type="InterPro" id="IPR015896">
    <property type="entry name" value="4pyrrol_synth_GluRdtase_dimer"/>
</dbReference>
<dbReference type="Proteomes" id="UP000032141">
    <property type="component" value="Chromosome C5"/>
</dbReference>